<dbReference type="Gene3D" id="3.10.20.30">
    <property type="match status" value="1"/>
</dbReference>
<dbReference type="Gene3D" id="3.40.50.80">
    <property type="entry name" value="Nucleotide-binding domain of ferredoxin-NADP reductase (FNR) module"/>
    <property type="match status" value="1"/>
</dbReference>
<dbReference type="GO" id="GO:0051537">
    <property type="term" value="F:2 iron, 2 sulfur cluster binding"/>
    <property type="evidence" value="ECO:0007669"/>
    <property type="project" value="UniProtKB-KW"/>
</dbReference>
<keyword evidence="6" id="KW-0411">Iron-sulfur</keyword>
<dbReference type="GO" id="GO:0046872">
    <property type="term" value="F:metal ion binding"/>
    <property type="evidence" value="ECO:0007669"/>
    <property type="project" value="UniProtKB-KW"/>
</dbReference>
<evidence type="ECO:0000256" key="3">
    <source>
        <dbReference type="ARBA" id="ARBA00022723"/>
    </source>
</evidence>
<dbReference type="GO" id="GO:0016491">
    <property type="term" value="F:oxidoreductase activity"/>
    <property type="evidence" value="ECO:0007669"/>
    <property type="project" value="UniProtKB-KW"/>
</dbReference>
<dbReference type="AlphaFoldDB" id="A0A4V2ZYS5"/>
<dbReference type="PRINTS" id="PR00409">
    <property type="entry name" value="PHDIOXRDTASE"/>
</dbReference>
<dbReference type="SUPFAM" id="SSF54292">
    <property type="entry name" value="2Fe-2S ferredoxin-like"/>
    <property type="match status" value="1"/>
</dbReference>
<reference evidence="9 10" key="1">
    <citation type="submission" date="2019-03" db="EMBL/GenBank/DDBJ databases">
        <title>Paraburkholderia sp. 4M-K11, isolated from subtropical forest soil.</title>
        <authorList>
            <person name="Gao Z.-H."/>
            <person name="Qiu L.-H."/>
        </authorList>
    </citation>
    <scope>NUCLEOTIDE SEQUENCE [LARGE SCALE GENOMIC DNA]</scope>
    <source>
        <strain evidence="9 10">4M-K11</strain>
    </source>
</reference>
<dbReference type="InterPro" id="IPR001433">
    <property type="entry name" value="OxRdtase_FAD/NAD-bd"/>
</dbReference>
<evidence type="ECO:0000313" key="10">
    <source>
        <dbReference type="Proteomes" id="UP000295722"/>
    </source>
</evidence>
<dbReference type="PROSITE" id="PS00197">
    <property type="entry name" value="2FE2S_FER_1"/>
    <property type="match status" value="1"/>
</dbReference>
<sequence>MESVGTLEVEVRGMRVEAETVRSFELWPLMGELPPVEAGAHIDVHLPNGIVRQYSLTNPLERHRYVIGVNRDAASRGGSVHMHDALALGTRLTISAPRNHFPLDEAAGHSVLVAGGIGITPLLAMARRLTALGRRWDLYYCARTAGRAAFLPALRALAEAHSGGTLHCVFDGEPGGAPLDLRDVLARHGAEADYYCCGPVALMDAFNAALASVPPARIHTEYFKAPEPTHAGDGAAFTVRLERQQKSFVVPPERSILDVLEAHGVPVMCSCREGVCGTCETTVIAGEPDHRDHVLSPDERAANRTMMICVSRCKGEFLALDI</sequence>
<keyword evidence="2" id="KW-0001">2Fe-2S</keyword>
<proteinExistence type="predicted"/>
<keyword evidence="4" id="KW-0560">Oxidoreductase</keyword>
<evidence type="ECO:0000313" key="9">
    <source>
        <dbReference type="EMBL" id="TDG21840.1"/>
    </source>
</evidence>
<keyword evidence="5" id="KW-0408">Iron</keyword>
<dbReference type="InterPro" id="IPR012675">
    <property type="entry name" value="Beta-grasp_dom_sf"/>
</dbReference>
<evidence type="ECO:0000256" key="5">
    <source>
        <dbReference type="ARBA" id="ARBA00023004"/>
    </source>
</evidence>
<organism evidence="9 10">
    <name type="scientific">Paraburkholderia silviterrae</name>
    <dbReference type="NCBI Taxonomy" id="2528715"/>
    <lineage>
        <taxon>Bacteria</taxon>
        <taxon>Pseudomonadati</taxon>
        <taxon>Pseudomonadota</taxon>
        <taxon>Betaproteobacteria</taxon>
        <taxon>Burkholderiales</taxon>
        <taxon>Burkholderiaceae</taxon>
        <taxon>Paraburkholderia</taxon>
    </lineage>
</organism>
<evidence type="ECO:0000259" key="7">
    <source>
        <dbReference type="PROSITE" id="PS51085"/>
    </source>
</evidence>
<accession>A0A4V2ZYS5</accession>
<dbReference type="SUPFAM" id="SSF63380">
    <property type="entry name" value="Riboflavin synthase domain-like"/>
    <property type="match status" value="1"/>
</dbReference>
<dbReference type="CDD" id="cd00207">
    <property type="entry name" value="fer2"/>
    <property type="match status" value="1"/>
</dbReference>
<keyword evidence="3" id="KW-0479">Metal-binding</keyword>
<keyword evidence="10" id="KW-1185">Reference proteome</keyword>
<dbReference type="OrthoDB" id="544091at2"/>
<dbReference type="Proteomes" id="UP000295722">
    <property type="component" value="Unassembled WGS sequence"/>
</dbReference>
<evidence type="ECO:0000256" key="4">
    <source>
        <dbReference type="ARBA" id="ARBA00023002"/>
    </source>
</evidence>
<dbReference type="Pfam" id="PF00111">
    <property type="entry name" value="Fer2"/>
    <property type="match status" value="1"/>
</dbReference>
<dbReference type="InterPro" id="IPR039261">
    <property type="entry name" value="FNR_nucleotide-bd"/>
</dbReference>
<evidence type="ECO:0000256" key="6">
    <source>
        <dbReference type="ARBA" id="ARBA00023014"/>
    </source>
</evidence>
<comment type="caution">
    <text evidence="9">The sequence shown here is derived from an EMBL/GenBank/DDBJ whole genome shotgun (WGS) entry which is preliminary data.</text>
</comment>
<dbReference type="PROSITE" id="PS51384">
    <property type="entry name" value="FAD_FR"/>
    <property type="match status" value="1"/>
</dbReference>
<dbReference type="InterPro" id="IPR050415">
    <property type="entry name" value="MRET"/>
</dbReference>
<evidence type="ECO:0000256" key="2">
    <source>
        <dbReference type="ARBA" id="ARBA00022714"/>
    </source>
</evidence>
<name>A0A4V2ZYS5_9BURK</name>
<feature type="domain" description="2Fe-2S ferredoxin-type" evidence="7">
    <location>
        <begin position="237"/>
        <end position="322"/>
    </location>
</feature>
<gene>
    <name evidence="9" type="ORF">EYW47_21010</name>
</gene>
<dbReference type="InterPro" id="IPR006058">
    <property type="entry name" value="2Fe2S_fd_BS"/>
</dbReference>
<dbReference type="InterPro" id="IPR017938">
    <property type="entry name" value="Riboflavin_synthase-like_b-brl"/>
</dbReference>
<protein>
    <submittedName>
        <fullName evidence="9">Oxidoreductase</fullName>
    </submittedName>
</protein>
<dbReference type="InterPro" id="IPR036010">
    <property type="entry name" value="2Fe-2S_ferredoxin-like_sf"/>
</dbReference>
<dbReference type="Gene3D" id="2.40.30.10">
    <property type="entry name" value="Translation factors"/>
    <property type="match status" value="1"/>
</dbReference>
<dbReference type="RefSeq" id="WP_133196757.1">
    <property type="nucleotide sequence ID" value="NZ_JBHUCW010000038.1"/>
</dbReference>
<dbReference type="InterPro" id="IPR001041">
    <property type="entry name" value="2Fe-2S_ferredoxin-type"/>
</dbReference>
<dbReference type="PANTHER" id="PTHR47354:SF1">
    <property type="entry name" value="CARNITINE MONOOXYGENASE REDUCTASE SUBUNIT"/>
    <property type="match status" value="1"/>
</dbReference>
<dbReference type="CDD" id="cd06185">
    <property type="entry name" value="PDR_like"/>
    <property type="match status" value="1"/>
</dbReference>
<dbReference type="SUPFAM" id="SSF52343">
    <property type="entry name" value="Ferredoxin reductase-like, C-terminal NADP-linked domain"/>
    <property type="match status" value="1"/>
</dbReference>
<keyword evidence="1" id="KW-0285">Flavoprotein</keyword>
<evidence type="ECO:0000259" key="8">
    <source>
        <dbReference type="PROSITE" id="PS51384"/>
    </source>
</evidence>
<dbReference type="PANTHER" id="PTHR47354">
    <property type="entry name" value="NADH OXIDOREDUCTASE HCR"/>
    <property type="match status" value="1"/>
</dbReference>
<dbReference type="InterPro" id="IPR017927">
    <property type="entry name" value="FAD-bd_FR_type"/>
</dbReference>
<evidence type="ECO:0000256" key="1">
    <source>
        <dbReference type="ARBA" id="ARBA00022630"/>
    </source>
</evidence>
<dbReference type="EMBL" id="SMRP01000010">
    <property type="protein sequence ID" value="TDG21840.1"/>
    <property type="molecule type" value="Genomic_DNA"/>
</dbReference>
<dbReference type="Pfam" id="PF00175">
    <property type="entry name" value="NAD_binding_1"/>
    <property type="match status" value="1"/>
</dbReference>
<feature type="domain" description="FAD-binding FR-type" evidence="8">
    <location>
        <begin position="4"/>
        <end position="104"/>
    </location>
</feature>
<dbReference type="PROSITE" id="PS51085">
    <property type="entry name" value="2FE2S_FER_2"/>
    <property type="match status" value="1"/>
</dbReference>